<dbReference type="AlphaFoldDB" id="A0A7Y3RKE0"/>
<dbReference type="InterPro" id="IPR007428">
    <property type="entry name" value="MlaA"/>
</dbReference>
<proteinExistence type="inferred from homology"/>
<accession>A0A7Y3RKE0</accession>
<organism evidence="3 4">
    <name type="scientific">Parvularcula mediterranea</name>
    <dbReference type="NCBI Taxonomy" id="2732508"/>
    <lineage>
        <taxon>Bacteria</taxon>
        <taxon>Pseudomonadati</taxon>
        <taxon>Pseudomonadota</taxon>
        <taxon>Alphaproteobacteria</taxon>
        <taxon>Parvularculales</taxon>
        <taxon>Parvularculaceae</taxon>
        <taxon>Parvularcula</taxon>
    </lineage>
</organism>
<dbReference type="RefSeq" id="WP_173197349.1">
    <property type="nucleotide sequence ID" value="NZ_JABFCX010000002.1"/>
</dbReference>
<evidence type="ECO:0000256" key="1">
    <source>
        <dbReference type="ARBA" id="ARBA00010634"/>
    </source>
</evidence>
<name>A0A7Y3RKE0_9PROT</name>
<reference evidence="3 4" key="1">
    <citation type="submission" date="2020-05" db="EMBL/GenBank/DDBJ databases">
        <title>Parvularcula mediterraneae sp. nov., isolated from polypropylene straw from shallow seawater of the seashore of Laganas in Zakynthos island, Greece.</title>
        <authorList>
            <person name="Szabo I."/>
            <person name="Al-Omari J."/>
            <person name="Rado J."/>
            <person name="Szerdahelyi G.S."/>
        </authorList>
    </citation>
    <scope>NUCLEOTIDE SEQUENCE [LARGE SCALE GENOMIC DNA]</scope>
    <source>
        <strain evidence="3 4">ZS-1/3</strain>
    </source>
</reference>
<dbReference type="PROSITE" id="PS51257">
    <property type="entry name" value="PROKAR_LIPOPROTEIN"/>
    <property type="match status" value="1"/>
</dbReference>
<keyword evidence="4" id="KW-1185">Reference proteome</keyword>
<dbReference type="Proteomes" id="UP000536835">
    <property type="component" value="Unassembled WGS sequence"/>
</dbReference>
<dbReference type="PANTHER" id="PTHR30035:SF3">
    <property type="entry name" value="INTERMEMBRANE PHOSPHOLIPID TRANSPORT SYSTEM LIPOPROTEIN MLAA"/>
    <property type="match status" value="1"/>
</dbReference>
<evidence type="ECO:0000313" key="3">
    <source>
        <dbReference type="EMBL" id="NNU15704.1"/>
    </source>
</evidence>
<dbReference type="GO" id="GO:0016020">
    <property type="term" value="C:membrane"/>
    <property type="evidence" value="ECO:0007669"/>
    <property type="project" value="InterPro"/>
</dbReference>
<comment type="similarity">
    <text evidence="1">Belongs to the MlaA family.</text>
</comment>
<dbReference type="PANTHER" id="PTHR30035">
    <property type="entry name" value="LIPOPROTEIN VACJ-RELATED"/>
    <property type="match status" value="1"/>
</dbReference>
<dbReference type="PRINTS" id="PR01805">
    <property type="entry name" value="VACJLIPOPROT"/>
</dbReference>
<sequence length="243" mass="26651">MLRTTLLIALTLASAACTTKPQRLEPQPQIVEPYDPWEGYNRRALKANAIVDDLYIEPAADIYQFLVPAPVRRSAANFTTNLLAPSWVLNEVLQLDFKDAGHTTARFLVNSTVGVAGLFDPATGWGLEARPEDFGQTLGNWGVPPGPYFIAPVVGPTNARGVVGSLARIGLTPDTQILLPEGLEYRVGFVGQRTAQKRIEGDATLERVFTEEDGYILLRSLYLQEQGAQLHEDGDPYANLPDF</sequence>
<dbReference type="EMBL" id="JABFCX010000002">
    <property type="protein sequence ID" value="NNU15704.1"/>
    <property type="molecule type" value="Genomic_DNA"/>
</dbReference>
<comment type="caution">
    <text evidence="3">The sequence shown here is derived from an EMBL/GenBank/DDBJ whole genome shotgun (WGS) entry which is preliminary data.</text>
</comment>
<dbReference type="Pfam" id="PF04333">
    <property type="entry name" value="MlaA"/>
    <property type="match status" value="1"/>
</dbReference>
<protein>
    <submittedName>
        <fullName evidence="3">VacJ family lipoprotein</fullName>
    </submittedName>
</protein>
<evidence type="ECO:0000313" key="4">
    <source>
        <dbReference type="Proteomes" id="UP000536835"/>
    </source>
</evidence>
<dbReference type="GO" id="GO:0120010">
    <property type="term" value="P:intermembrane phospholipid transfer"/>
    <property type="evidence" value="ECO:0007669"/>
    <property type="project" value="TreeGrafter"/>
</dbReference>
<keyword evidence="3" id="KW-0449">Lipoprotein</keyword>
<evidence type="ECO:0000256" key="2">
    <source>
        <dbReference type="ARBA" id="ARBA00022729"/>
    </source>
</evidence>
<keyword evidence="2" id="KW-0732">Signal</keyword>
<gene>
    <name evidence="3" type="ORF">HK107_05150</name>
</gene>